<organism evidence="2 3">
    <name type="scientific">Hymenobacter actinosclerus</name>
    <dbReference type="NCBI Taxonomy" id="82805"/>
    <lineage>
        <taxon>Bacteria</taxon>
        <taxon>Pseudomonadati</taxon>
        <taxon>Bacteroidota</taxon>
        <taxon>Cytophagia</taxon>
        <taxon>Cytophagales</taxon>
        <taxon>Hymenobacteraceae</taxon>
        <taxon>Hymenobacter</taxon>
    </lineage>
</organism>
<sequence length="280" mass="31248">MPQPCLLRRSCPAPLPGLLGLALLLAAGGGYAQGPAAPRSPVLPPAPDSLAVSAAPRYVRLRADTAPAGTLRQPAAARLAELRRQPEFQYVEPEPSSASDSLWSRFWQELWRRIAGLFSGETYETRGRYVVYALFAAAFGYVLLRLLRLDVTGLLGRRGRALPLPYEALTEDIRGIDFATELARAEQAGNYRLALRLGYLQTLRHLTDRNLIQWQPDKTNHDYLRELAGTRLAPDFRALTRQFEYVWYGELPLAAGQYPELREQQLSFIGQVSSRLLATS</sequence>
<keyword evidence="3" id="KW-1185">Reference proteome</keyword>
<dbReference type="EMBL" id="FOHS01000001">
    <property type="protein sequence ID" value="SES98858.1"/>
    <property type="molecule type" value="Genomic_DNA"/>
</dbReference>
<dbReference type="AlphaFoldDB" id="A0A1I0AWU0"/>
<dbReference type="RefSeq" id="WP_177189679.1">
    <property type="nucleotide sequence ID" value="NZ_FOHS01000001.1"/>
</dbReference>
<evidence type="ECO:0000313" key="2">
    <source>
        <dbReference type="EMBL" id="SES98858.1"/>
    </source>
</evidence>
<dbReference type="Pfam" id="PF13559">
    <property type="entry name" value="DUF4129"/>
    <property type="match status" value="1"/>
</dbReference>
<reference evidence="3" key="1">
    <citation type="submission" date="2016-10" db="EMBL/GenBank/DDBJ databases">
        <authorList>
            <person name="Varghese N."/>
            <person name="Submissions S."/>
        </authorList>
    </citation>
    <scope>NUCLEOTIDE SEQUENCE [LARGE SCALE GENOMIC DNA]</scope>
    <source>
        <strain evidence="3">DSM 15310</strain>
    </source>
</reference>
<proteinExistence type="predicted"/>
<evidence type="ECO:0000313" key="3">
    <source>
        <dbReference type="Proteomes" id="UP000198697"/>
    </source>
</evidence>
<accession>A0A1I0AWU0</accession>
<name>A0A1I0AWU0_9BACT</name>
<dbReference type="STRING" id="82805.SAMN04487998_0862"/>
<evidence type="ECO:0000259" key="1">
    <source>
        <dbReference type="Pfam" id="PF13559"/>
    </source>
</evidence>
<protein>
    <recommendedName>
        <fullName evidence="1">Protein-glutamine gamma-glutamyltransferase-like C-terminal domain-containing protein</fullName>
    </recommendedName>
</protein>
<feature type="domain" description="Protein-glutamine gamma-glutamyltransferase-like C-terminal" evidence="1">
    <location>
        <begin position="199"/>
        <end position="263"/>
    </location>
</feature>
<dbReference type="Proteomes" id="UP000198697">
    <property type="component" value="Unassembled WGS sequence"/>
</dbReference>
<dbReference type="InterPro" id="IPR025403">
    <property type="entry name" value="TgpA-like_C"/>
</dbReference>
<gene>
    <name evidence="2" type="ORF">SAMN04487998_0862</name>
</gene>